<dbReference type="GO" id="GO:0006260">
    <property type="term" value="P:DNA replication"/>
    <property type="evidence" value="ECO:0007669"/>
    <property type="project" value="UniProtKB-KW"/>
</dbReference>
<dbReference type="Gene3D" id="2.10.230.10">
    <property type="entry name" value="Heat shock protein DnaJ, cysteine-rich domain"/>
    <property type="match status" value="1"/>
</dbReference>
<feature type="binding site" evidence="8">
    <location>
        <position position="164"/>
    </location>
    <ligand>
        <name>Zn(2+)</name>
        <dbReference type="ChEBI" id="CHEBI:29105"/>
        <label>1</label>
    </ligand>
</feature>
<dbReference type="Gene3D" id="1.10.287.110">
    <property type="entry name" value="DnaJ domain"/>
    <property type="match status" value="1"/>
</dbReference>
<dbReference type="AlphaFoldDB" id="A0A4Y4CP89"/>
<feature type="repeat" description="CXXCXGXG motif" evidence="8">
    <location>
        <begin position="150"/>
        <end position="157"/>
    </location>
</feature>
<dbReference type="RefSeq" id="WP_141348842.1">
    <property type="nucleotide sequence ID" value="NZ_BJNV01000002.1"/>
</dbReference>
<evidence type="ECO:0000256" key="6">
    <source>
        <dbReference type="ARBA" id="ARBA00023016"/>
    </source>
</evidence>
<dbReference type="InterPro" id="IPR001623">
    <property type="entry name" value="DnaJ_domain"/>
</dbReference>
<dbReference type="HAMAP" id="MF_01152">
    <property type="entry name" value="DnaJ"/>
    <property type="match status" value="1"/>
</dbReference>
<dbReference type="Proteomes" id="UP000318422">
    <property type="component" value="Unassembled WGS sequence"/>
</dbReference>
<evidence type="ECO:0000313" key="14">
    <source>
        <dbReference type="Proteomes" id="UP000318422"/>
    </source>
</evidence>
<evidence type="ECO:0000256" key="5">
    <source>
        <dbReference type="ARBA" id="ARBA00022833"/>
    </source>
</evidence>
<dbReference type="InterPro" id="IPR001305">
    <property type="entry name" value="HSP_DnaJ_Cys-rich_dom"/>
</dbReference>
<dbReference type="InterPro" id="IPR012724">
    <property type="entry name" value="DnaJ"/>
</dbReference>
<dbReference type="Pfam" id="PF00226">
    <property type="entry name" value="DnaJ"/>
    <property type="match status" value="1"/>
</dbReference>
<keyword evidence="5 8" id="KW-0862">Zinc</keyword>
<keyword evidence="1 8" id="KW-0235">DNA replication</keyword>
<evidence type="ECO:0000313" key="13">
    <source>
        <dbReference type="EMBL" id="GEC94086.1"/>
    </source>
</evidence>
<dbReference type="SUPFAM" id="SSF57938">
    <property type="entry name" value="DnaJ/Hsp40 cysteine-rich domain"/>
    <property type="match status" value="1"/>
</dbReference>
<dbReference type="InterPro" id="IPR002939">
    <property type="entry name" value="DnaJ_C"/>
</dbReference>
<feature type="domain" description="J" evidence="11">
    <location>
        <begin position="5"/>
        <end position="69"/>
    </location>
</feature>
<keyword evidence="4 8" id="KW-0863">Zinc-finger</keyword>
<keyword evidence="8" id="KW-0963">Cytoplasm</keyword>
<organism evidence="13 14">
    <name type="scientific">Zoogloea ramigera</name>
    <dbReference type="NCBI Taxonomy" id="350"/>
    <lineage>
        <taxon>Bacteria</taxon>
        <taxon>Pseudomonadati</taxon>
        <taxon>Pseudomonadota</taxon>
        <taxon>Betaproteobacteria</taxon>
        <taxon>Rhodocyclales</taxon>
        <taxon>Zoogloeaceae</taxon>
        <taxon>Zoogloea</taxon>
    </lineage>
</organism>
<dbReference type="EMBL" id="BJNV01000002">
    <property type="protein sequence ID" value="GEC94086.1"/>
    <property type="molecule type" value="Genomic_DNA"/>
</dbReference>
<dbReference type="CDD" id="cd10747">
    <property type="entry name" value="DnaJ_C"/>
    <property type="match status" value="1"/>
</dbReference>
<comment type="caution">
    <text evidence="13">The sequence shown here is derived from an EMBL/GenBank/DDBJ whole genome shotgun (WGS) entry which is preliminary data.</text>
</comment>
<keyword evidence="2 8" id="KW-0479">Metal-binding</keyword>
<dbReference type="GO" id="GO:0009408">
    <property type="term" value="P:response to heat"/>
    <property type="evidence" value="ECO:0007669"/>
    <property type="project" value="InterPro"/>
</dbReference>
<dbReference type="GO" id="GO:0005737">
    <property type="term" value="C:cytoplasm"/>
    <property type="evidence" value="ECO:0007669"/>
    <property type="project" value="UniProtKB-SubCell"/>
</dbReference>
<feature type="domain" description="CR-type" evidence="12">
    <location>
        <begin position="102"/>
        <end position="176"/>
    </location>
</feature>
<feature type="binding site" evidence="8">
    <location>
        <position position="150"/>
    </location>
    <ligand>
        <name>Zn(2+)</name>
        <dbReference type="ChEBI" id="CHEBI:29105"/>
        <label>2</label>
    </ligand>
</feature>
<dbReference type="SMART" id="SM00271">
    <property type="entry name" value="DnaJ"/>
    <property type="match status" value="1"/>
</dbReference>
<dbReference type="PROSITE" id="PS50076">
    <property type="entry name" value="DNAJ_2"/>
    <property type="match status" value="1"/>
</dbReference>
<reference evidence="13 14" key="1">
    <citation type="submission" date="2019-06" db="EMBL/GenBank/DDBJ databases">
        <title>Whole genome shotgun sequence of Zoogloea ramigera NBRC 15342.</title>
        <authorList>
            <person name="Hosoyama A."/>
            <person name="Uohara A."/>
            <person name="Ohji S."/>
            <person name="Ichikawa N."/>
        </authorList>
    </citation>
    <scope>NUCLEOTIDE SEQUENCE [LARGE SCALE GENOMIC DNA]</scope>
    <source>
        <strain evidence="13 14">NBRC 15342</strain>
    </source>
</reference>
<dbReference type="OrthoDB" id="9779889at2"/>
<evidence type="ECO:0000256" key="3">
    <source>
        <dbReference type="ARBA" id="ARBA00022737"/>
    </source>
</evidence>
<accession>A0A4Y4CP89</accession>
<feature type="repeat" description="CXXCXGXG motif" evidence="8">
    <location>
        <begin position="115"/>
        <end position="122"/>
    </location>
</feature>
<keyword evidence="7 8" id="KW-0143">Chaperone</keyword>
<evidence type="ECO:0000256" key="2">
    <source>
        <dbReference type="ARBA" id="ARBA00022723"/>
    </source>
</evidence>
<evidence type="ECO:0000259" key="11">
    <source>
        <dbReference type="PROSITE" id="PS50076"/>
    </source>
</evidence>
<feature type="binding site" evidence="8">
    <location>
        <position position="118"/>
    </location>
    <ligand>
        <name>Zn(2+)</name>
        <dbReference type="ChEBI" id="CHEBI:29105"/>
        <label>1</label>
    </ligand>
</feature>
<dbReference type="GO" id="GO:0005524">
    <property type="term" value="F:ATP binding"/>
    <property type="evidence" value="ECO:0007669"/>
    <property type="project" value="InterPro"/>
</dbReference>
<proteinExistence type="inferred from homology"/>
<feature type="binding site" evidence="8">
    <location>
        <position position="132"/>
    </location>
    <ligand>
        <name>Zn(2+)</name>
        <dbReference type="ChEBI" id="CHEBI:29105"/>
        <label>2</label>
    </ligand>
</feature>
<comment type="subunit">
    <text evidence="8">Homodimer.</text>
</comment>
<comment type="cofactor">
    <cofactor evidence="8">
        <name>Zn(2+)</name>
        <dbReference type="ChEBI" id="CHEBI:29105"/>
    </cofactor>
    <text evidence="8">Binds 2 Zn(2+) ions per monomer.</text>
</comment>
<comment type="similarity">
    <text evidence="8">Belongs to the DnaJ family.</text>
</comment>
<evidence type="ECO:0000256" key="8">
    <source>
        <dbReference type="HAMAP-Rule" id="MF_01152"/>
    </source>
</evidence>
<dbReference type="InterPro" id="IPR036869">
    <property type="entry name" value="J_dom_sf"/>
</dbReference>
<comment type="function">
    <text evidence="8">Participates actively in the response to hyperosmotic and heat shock by preventing the aggregation of stress-denatured proteins and by disaggregating proteins, also in an autonomous, DnaK-independent fashion. Unfolded proteins bind initially to DnaJ; upon interaction with the DnaJ-bound protein, DnaK hydrolyzes its bound ATP, resulting in the formation of a stable complex. GrpE releases ADP from DnaK; ATP binding to DnaK triggers the release of the substrate protein, thus completing the reaction cycle. Several rounds of ATP-dependent interactions between DnaJ, DnaK and GrpE are required for fully efficient folding. Also involved, together with DnaK and GrpE, in the DNA replication of plasmids through activation of initiation proteins.</text>
</comment>
<sequence>MSAVDFHQVLGVTPDASAAEIKRAYKRLAMRWHPDRNPDPRAHDQFRLVREAFERLTQPFEDAAADDTPAEAPPSRKQQAPRPRGADHRQDITVDLTEAARGTTVTVTIDGREPCDDCDGSGQRSYGRTNMCGSCHGSGRLRRNGQLETCGDCGGKGFTTDNRCPSCEGRGWQPANRQLAVTVPPAMLPGEELRIAGQGGPAPDGGDPGDLYLTLRTRPHPLFRLQHHDLHVAVPVSIFRLLAGGPLEVPTLDGLHEILLPESAASAEIRVPGAGFPARGRRKAGDLVVHLAPQHPAFLGKEQKAMLEMAEQFLQHQLDSQCPALAAWNVVLDAHR</sequence>
<protein>
    <recommendedName>
        <fullName evidence="8">Chaperone protein DnaJ</fullName>
    </recommendedName>
</protein>
<dbReference type="SUPFAM" id="SSF46565">
    <property type="entry name" value="Chaperone J-domain"/>
    <property type="match status" value="1"/>
</dbReference>
<evidence type="ECO:0000256" key="1">
    <source>
        <dbReference type="ARBA" id="ARBA00022705"/>
    </source>
</evidence>
<gene>
    <name evidence="13" type="primary">dnaJ1</name>
    <name evidence="8" type="synonym">dnaJ</name>
    <name evidence="13" type="ORF">ZRA01_01590</name>
</gene>
<evidence type="ECO:0000256" key="7">
    <source>
        <dbReference type="ARBA" id="ARBA00023186"/>
    </source>
</evidence>
<dbReference type="GO" id="GO:0042026">
    <property type="term" value="P:protein refolding"/>
    <property type="evidence" value="ECO:0007669"/>
    <property type="project" value="TreeGrafter"/>
</dbReference>
<feature type="region of interest" description="Disordered" evidence="10">
    <location>
        <begin position="62"/>
        <end position="89"/>
    </location>
</feature>
<dbReference type="GO" id="GO:0051082">
    <property type="term" value="F:unfolded protein binding"/>
    <property type="evidence" value="ECO:0007669"/>
    <property type="project" value="UniProtKB-UniRule"/>
</dbReference>
<evidence type="ECO:0000259" key="12">
    <source>
        <dbReference type="PROSITE" id="PS51188"/>
    </source>
</evidence>
<feature type="binding site" evidence="8">
    <location>
        <position position="153"/>
    </location>
    <ligand>
        <name>Zn(2+)</name>
        <dbReference type="ChEBI" id="CHEBI:29105"/>
        <label>2</label>
    </ligand>
</feature>
<dbReference type="Gene3D" id="2.60.260.20">
    <property type="entry name" value="Urease metallochaperone UreE, N-terminal domain"/>
    <property type="match status" value="2"/>
</dbReference>
<dbReference type="PROSITE" id="PS51188">
    <property type="entry name" value="ZF_CR"/>
    <property type="match status" value="1"/>
</dbReference>
<feature type="binding site" evidence="8">
    <location>
        <position position="135"/>
    </location>
    <ligand>
        <name>Zn(2+)</name>
        <dbReference type="ChEBI" id="CHEBI:29105"/>
        <label>2</label>
    </ligand>
</feature>
<dbReference type="CDD" id="cd06257">
    <property type="entry name" value="DnaJ"/>
    <property type="match status" value="1"/>
</dbReference>
<dbReference type="GO" id="GO:0008270">
    <property type="term" value="F:zinc ion binding"/>
    <property type="evidence" value="ECO:0007669"/>
    <property type="project" value="UniProtKB-UniRule"/>
</dbReference>
<evidence type="ECO:0000256" key="4">
    <source>
        <dbReference type="ARBA" id="ARBA00022771"/>
    </source>
</evidence>
<dbReference type="InterPro" id="IPR036410">
    <property type="entry name" value="HSP_DnaJ_Cys-rich_dom_sf"/>
</dbReference>
<keyword evidence="3 8" id="KW-0677">Repeat</keyword>
<feature type="binding site" evidence="8">
    <location>
        <position position="115"/>
    </location>
    <ligand>
        <name>Zn(2+)</name>
        <dbReference type="ChEBI" id="CHEBI:29105"/>
        <label>1</label>
    </ligand>
</feature>
<comment type="domain">
    <text evidence="8">The J domain is necessary and sufficient to stimulate DnaK ATPase activity. Zinc center 1 plays an important role in the autonomous, DnaK-independent chaperone activity of DnaJ. Zinc center 2 is essential for interaction with DnaK and for DnaJ activity.</text>
</comment>
<dbReference type="SUPFAM" id="SSF49493">
    <property type="entry name" value="HSP40/DnaJ peptide-binding domain"/>
    <property type="match status" value="2"/>
</dbReference>
<keyword evidence="14" id="KW-1185">Reference proteome</keyword>
<name>A0A4Y4CP89_ZOORA</name>
<evidence type="ECO:0000256" key="9">
    <source>
        <dbReference type="PROSITE-ProRule" id="PRU00546"/>
    </source>
</evidence>
<keyword evidence="6 8" id="KW-0346">Stress response</keyword>
<dbReference type="GO" id="GO:0031072">
    <property type="term" value="F:heat shock protein binding"/>
    <property type="evidence" value="ECO:0007669"/>
    <property type="project" value="InterPro"/>
</dbReference>
<feature type="repeat" description="CXXCXGXG motif" evidence="8">
    <location>
        <begin position="132"/>
        <end position="139"/>
    </location>
</feature>
<dbReference type="Pfam" id="PF01556">
    <property type="entry name" value="DnaJ_C"/>
    <property type="match status" value="1"/>
</dbReference>
<comment type="subcellular location">
    <subcellularLocation>
        <location evidence="8">Cytoplasm</location>
    </subcellularLocation>
</comment>
<feature type="binding site" evidence="8">
    <location>
        <position position="167"/>
    </location>
    <ligand>
        <name>Zn(2+)</name>
        <dbReference type="ChEBI" id="CHEBI:29105"/>
        <label>1</label>
    </ligand>
</feature>
<feature type="zinc finger region" description="CR-type" evidence="9">
    <location>
        <begin position="102"/>
        <end position="176"/>
    </location>
</feature>
<dbReference type="PANTHER" id="PTHR43096:SF52">
    <property type="entry name" value="DNAJ HOMOLOG 1, MITOCHONDRIAL-RELATED"/>
    <property type="match status" value="1"/>
</dbReference>
<evidence type="ECO:0000256" key="10">
    <source>
        <dbReference type="SAM" id="MobiDB-lite"/>
    </source>
</evidence>
<dbReference type="PRINTS" id="PR00625">
    <property type="entry name" value="JDOMAIN"/>
</dbReference>
<feature type="repeat" description="CXXCXGXG motif" evidence="8">
    <location>
        <begin position="164"/>
        <end position="171"/>
    </location>
</feature>
<dbReference type="PANTHER" id="PTHR43096">
    <property type="entry name" value="DNAJ HOMOLOG 1, MITOCHONDRIAL-RELATED"/>
    <property type="match status" value="1"/>
</dbReference>
<dbReference type="InterPro" id="IPR008971">
    <property type="entry name" value="HSP40/DnaJ_pept-bd"/>
</dbReference>